<comment type="caution">
    <text evidence="1">The sequence shown here is derived from an EMBL/GenBank/DDBJ whole genome shotgun (WGS) entry which is preliminary data.</text>
</comment>
<name>A0ACB8CVU7_DERSI</name>
<organism evidence="1 2">
    <name type="scientific">Dermacentor silvarum</name>
    <name type="common">Tick</name>
    <dbReference type="NCBI Taxonomy" id="543639"/>
    <lineage>
        <taxon>Eukaryota</taxon>
        <taxon>Metazoa</taxon>
        <taxon>Ecdysozoa</taxon>
        <taxon>Arthropoda</taxon>
        <taxon>Chelicerata</taxon>
        <taxon>Arachnida</taxon>
        <taxon>Acari</taxon>
        <taxon>Parasitiformes</taxon>
        <taxon>Ixodida</taxon>
        <taxon>Ixodoidea</taxon>
        <taxon>Ixodidae</taxon>
        <taxon>Rhipicephalinae</taxon>
        <taxon>Dermacentor</taxon>
    </lineage>
</organism>
<gene>
    <name evidence="1" type="ORF">HPB49_007175</name>
</gene>
<dbReference type="EMBL" id="CM023473">
    <property type="protein sequence ID" value="KAH7953328.1"/>
    <property type="molecule type" value="Genomic_DNA"/>
</dbReference>
<proteinExistence type="predicted"/>
<evidence type="ECO:0000313" key="1">
    <source>
        <dbReference type="EMBL" id="KAH7953328.1"/>
    </source>
</evidence>
<keyword evidence="2" id="KW-1185">Reference proteome</keyword>
<accession>A0ACB8CVU7</accession>
<evidence type="ECO:0000313" key="2">
    <source>
        <dbReference type="Proteomes" id="UP000821865"/>
    </source>
</evidence>
<protein>
    <submittedName>
        <fullName evidence="1">Uncharacterized protein</fullName>
    </submittedName>
</protein>
<reference evidence="1" key="1">
    <citation type="submission" date="2020-05" db="EMBL/GenBank/DDBJ databases">
        <title>Large-scale comparative analyses of tick genomes elucidate their genetic diversity and vector capacities.</title>
        <authorList>
            <person name="Jia N."/>
            <person name="Wang J."/>
            <person name="Shi W."/>
            <person name="Du L."/>
            <person name="Sun Y."/>
            <person name="Zhan W."/>
            <person name="Jiang J."/>
            <person name="Wang Q."/>
            <person name="Zhang B."/>
            <person name="Ji P."/>
            <person name="Sakyi L.B."/>
            <person name="Cui X."/>
            <person name="Yuan T."/>
            <person name="Jiang B."/>
            <person name="Yang W."/>
            <person name="Lam T.T.-Y."/>
            <person name="Chang Q."/>
            <person name="Ding S."/>
            <person name="Wang X."/>
            <person name="Zhu J."/>
            <person name="Ruan X."/>
            <person name="Zhao L."/>
            <person name="Wei J."/>
            <person name="Que T."/>
            <person name="Du C."/>
            <person name="Cheng J."/>
            <person name="Dai P."/>
            <person name="Han X."/>
            <person name="Huang E."/>
            <person name="Gao Y."/>
            <person name="Liu J."/>
            <person name="Shao H."/>
            <person name="Ye R."/>
            <person name="Li L."/>
            <person name="Wei W."/>
            <person name="Wang X."/>
            <person name="Wang C."/>
            <person name="Yang T."/>
            <person name="Huo Q."/>
            <person name="Li W."/>
            <person name="Guo W."/>
            <person name="Chen H."/>
            <person name="Zhou L."/>
            <person name="Ni X."/>
            <person name="Tian J."/>
            <person name="Zhou Y."/>
            <person name="Sheng Y."/>
            <person name="Liu T."/>
            <person name="Pan Y."/>
            <person name="Xia L."/>
            <person name="Li J."/>
            <person name="Zhao F."/>
            <person name="Cao W."/>
        </authorList>
    </citation>
    <scope>NUCLEOTIDE SEQUENCE</scope>
    <source>
        <strain evidence="1">Dsil-2018</strain>
    </source>
</reference>
<dbReference type="Proteomes" id="UP000821865">
    <property type="component" value="Chromosome 4"/>
</dbReference>
<sequence>MAALVTFEGTKHSRFLFYHCLATYVRPYNKTIPACPECSTIGHLCAPNPTRTSVPSVGPSLPKASPTTVATPRASSATVLMEPGLEDARANTGSSRRPRHILEGSRHHHSTTRRVPDRNNLAPIARLTLKKFRRSMPWRHNHTRA</sequence>